<dbReference type="Proteomes" id="UP000002412">
    <property type="component" value="Chromosome"/>
</dbReference>
<evidence type="ECO:0000313" key="1">
    <source>
        <dbReference type="EMBL" id="ABS48051.1"/>
    </source>
</evidence>
<dbReference type="RefSeq" id="WP_012105793.1">
    <property type="nucleotide sequence ID" value="NC_009708.1"/>
</dbReference>
<dbReference type="AlphaFoldDB" id="A0A0U1QZ52"/>
<name>A0A0U1QZ52_YERP3</name>
<accession>A0A0U1QZ52</accession>
<gene>
    <name evidence="1" type="ordered locus">YpsIP31758_3716</name>
</gene>
<dbReference type="Pfam" id="PF13289">
    <property type="entry name" value="SIR2_2"/>
    <property type="match status" value="1"/>
</dbReference>
<dbReference type="HOGENOM" id="CLU_040645_1_0_6"/>
<sequence>MTIYQGGIPLDVSDYQSHIYSLCQLDNIGVLLGAGSSVGCGGWTMEDIWKEFKKNHPDYVHKLINHYFLVDINESNNDTVNVELLIDEASKFISVARIRRENEVVNDFNSILKNLYKTVTQAALLTGENFPEKNQGRDNKFDAHKELIAKLMSNRQPGQSAPALFTTNYDLALEWAAEDIGVQLFNGFSGLHTRQFYPQNFDLSFRNVNAKGEARFGHYHAYLFKLHGSLTWHQDDSLAITEVSASQAYNNYLKKVIDGDDLQLGQYLIYPGANKYSHTIGFVYGEMFRRFSEFLSKPQTALFINGFGFGDYHINRIILGALLNPSLHIVIYYPNLDAAEANFALDNASEGEKIIIRIKSMALKQITVVGGGERAYFNKFVNDLPYPVLFPRKDGIDDLAQAIIDLTKGQNK</sequence>
<dbReference type="KEGG" id="ypi:YpsIP31758_3716"/>
<dbReference type="InterPro" id="IPR049977">
    <property type="entry name" value="SIR2-like_antiphage-assoc"/>
</dbReference>
<evidence type="ECO:0000313" key="2">
    <source>
        <dbReference type="Proteomes" id="UP000002412"/>
    </source>
</evidence>
<proteinExistence type="predicted"/>
<dbReference type="NCBIfam" id="NF042942">
    <property type="entry name" value="SIR2_antiphage"/>
    <property type="match status" value="1"/>
</dbReference>
<dbReference type="EMBL" id="CP000720">
    <property type="protein sequence ID" value="ABS48051.1"/>
    <property type="molecule type" value="Genomic_DNA"/>
</dbReference>
<protein>
    <submittedName>
        <fullName evidence="1">Uncharacterized protein</fullName>
    </submittedName>
</protein>
<reference evidence="1 2" key="1">
    <citation type="journal article" date="2007" name="PLoS Genet.">
        <title>The complete genome sequence of Yersinia pseudotuberculosis IP31758, the causative agent of Far East scarlet-like fever.</title>
        <authorList>
            <person name="Eppinger M."/>
            <person name="Rosovitz M.J."/>
            <person name="Fricke W.F."/>
            <person name="Rasko D.A."/>
            <person name="Kokorina G."/>
            <person name="Fayolle C."/>
            <person name="Lindler L.E."/>
            <person name="Carniel E."/>
            <person name="Ravel J."/>
        </authorList>
    </citation>
    <scope>NUCLEOTIDE SEQUENCE [LARGE SCALE GENOMIC DNA]</scope>
    <source>
        <strain evidence="1 2">IP 31758</strain>
    </source>
</reference>
<organism evidence="1 2">
    <name type="scientific">Yersinia pseudotuberculosis serotype O:1b (strain IP 31758)</name>
    <dbReference type="NCBI Taxonomy" id="349747"/>
    <lineage>
        <taxon>Bacteria</taxon>
        <taxon>Pseudomonadati</taxon>
        <taxon>Pseudomonadota</taxon>
        <taxon>Gammaproteobacteria</taxon>
        <taxon>Enterobacterales</taxon>
        <taxon>Yersiniaceae</taxon>
        <taxon>Yersinia</taxon>
    </lineage>
</organism>